<dbReference type="RefSeq" id="WP_180695271.1">
    <property type="nucleotide sequence ID" value="NZ_JACCPJ010000002.1"/>
</dbReference>
<dbReference type="Pfam" id="PF10987">
    <property type="entry name" value="DUF2806"/>
    <property type="match status" value="1"/>
</dbReference>
<dbReference type="InterPro" id="IPR021254">
    <property type="entry name" value="DUF2806"/>
</dbReference>
<accession>A0A7Z0RKA5</accession>
<proteinExistence type="predicted"/>
<organism evidence="1 2">
    <name type="scientific">Rhizobium changzhiense</name>
    <dbReference type="NCBI Taxonomy" id="2692317"/>
    <lineage>
        <taxon>Bacteria</taxon>
        <taxon>Pseudomonadati</taxon>
        <taxon>Pseudomonadota</taxon>
        <taxon>Alphaproteobacteria</taxon>
        <taxon>Hyphomicrobiales</taxon>
        <taxon>Rhizobiaceae</taxon>
        <taxon>Rhizobium/Agrobacterium group</taxon>
        <taxon>Rhizobium</taxon>
    </lineage>
</organism>
<name>A0A7Z0RKA5_9HYPH</name>
<protein>
    <submittedName>
        <fullName evidence="1">DUF2806 domain-containing protein</fullName>
    </submittedName>
</protein>
<dbReference type="EMBL" id="JACCPJ010000002">
    <property type="protein sequence ID" value="NZD62915.1"/>
    <property type="molecule type" value="Genomic_DNA"/>
</dbReference>
<sequence length="343" mass="37680">MPEDHLDKETSLSAELTETGVKAAANSRAIAAIDRLMGNVADLGNAWIEGATTRMRAKSEGERQIIEAAARYGIERIGQDQAFAERAFGNHFRRVVSQQLNKDAVVAEALRDLSDHPPNEVEANSGPGTLSEEFLGRFESYSADASTEQLRERWGRILASEIRTPGNFSSKVLRIVDELDAGTAALFERCVAYRSERVLVKPLLGDFPVLDSIALVSAGLLADPGIGGQSVTFAEQVLDGVECWVRRFGDIAIAVRKDVEFPRYAELALNRDRTPRCPVYILTDAGFALSSILTSREDDVGVEFALHLQSMMPSDGLSLWKRKYRDQDLFVKIPMPPPINSAG</sequence>
<evidence type="ECO:0000313" key="1">
    <source>
        <dbReference type="EMBL" id="NZD62915.1"/>
    </source>
</evidence>
<comment type="caution">
    <text evidence="1">The sequence shown here is derived from an EMBL/GenBank/DDBJ whole genome shotgun (WGS) entry which is preliminary data.</text>
</comment>
<gene>
    <name evidence="1" type="ORF">HX900_17565</name>
</gene>
<reference evidence="1 2" key="1">
    <citation type="submission" date="2020-07" db="EMBL/GenBank/DDBJ databases">
        <authorList>
            <person name="Sun Q."/>
        </authorList>
    </citation>
    <scope>NUCLEOTIDE SEQUENCE [LARGE SCALE GENOMIC DNA]</scope>
    <source>
        <strain evidence="1 2">WYCCWR 11290</strain>
    </source>
</reference>
<evidence type="ECO:0000313" key="2">
    <source>
        <dbReference type="Proteomes" id="UP000532162"/>
    </source>
</evidence>
<dbReference type="AlphaFoldDB" id="A0A7Z0RKA5"/>
<dbReference type="Proteomes" id="UP000532162">
    <property type="component" value="Unassembled WGS sequence"/>
</dbReference>